<feature type="region of interest" description="Disordered" evidence="1">
    <location>
        <begin position="1"/>
        <end position="80"/>
    </location>
</feature>
<reference evidence="3 4" key="1">
    <citation type="submission" date="2022-11" db="EMBL/GenBank/DDBJ databases">
        <title>Biodiversity and phylogenetic relationships of bacteria.</title>
        <authorList>
            <person name="Machado R.A.R."/>
            <person name="Bhat A."/>
            <person name="Loulou A."/>
            <person name="Kallel S."/>
        </authorList>
    </citation>
    <scope>NUCLEOTIDE SEQUENCE [LARGE SCALE GENOMIC DNA]</scope>
    <source>
        <strain evidence="3 4">DSM 13975</strain>
    </source>
</reference>
<dbReference type="Pfam" id="PF02120">
    <property type="entry name" value="Flg_hook"/>
    <property type="match status" value="1"/>
</dbReference>
<evidence type="ECO:0000256" key="1">
    <source>
        <dbReference type="SAM" id="MobiDB-lite"/>
    </source>
</evidence>
<dbReference type="InterPro" id="IPR021136">
    <property type="entry name" value="Flagellar_hook_control-like_C"/>
</dbReference>
<protein>
    <submittedName>
        <fullName evidence="3">Flagellar hook-length control protein FliK</fullName>
    </submittedName>
</protein>
<sequence>MTSPILSVLPAAPAAPSAPVTQTAGPAAAPASKDEGFAQHLQTQQQQVQNKGASKTATAKPDSSKAQAPTDSPKQAESVAELAEQAGLDALPQHPALLIAAETDLDETLDAQAESGLPAMALSILSQVQAIKNSKTDPKAIRDDSKLPLTKGAAAQTLSSELVSARLQPQTGPLKAVEADTDIDLKAELALPKTIVDASNPLVSTPSRKPIANATQAMNNVMAQAAATQASSSQPRLADEAAASLAAFGRQMAEDARAGVNLSLPALDASLMAQLTASPGAPAPLPSPALLPVGPMTLTVATPVQSPDWGAAMGRQMITLAQQAQGGIQSADIRLDPPELGPLRITLQMQDGMAHAMITSPHAQVRQALEQSLQQLQQQFAENGLTLGQADVGDQNASHQAFHDQLAAKGNQGDQPAFSLNGLAAAEDNSPLVNSSVTRSLAPNALVDTFA</sequence>
<dbReference type="InterPro" id="IPR052563">
    <property type="entry name" value="FliK"/>
</dbReference>
<dbReference type="RefSeq" id="WP_266119777.1">
    <property type="nucleotide sequence ID" value="NZ_JAPKNA010000001.1"/>
</dbReference>
<name>A0ABT3VH91_9BURK</name>
<feature type="compositionally biased region" description="Low complexity" evidence="1">
    <location>
        <begin position="1"/>
        <end position="20"/>
    </location>
</feature>
<feature type="compositionally biased region" description="Low complexity" evidence="1">
    <location>
        <begin position="39"/>
        <end position="49"/>
    </location>
</feature>
<dbReference type="InterPro" id="IPR038610">
    <property type="entry name" value="FliK-like_C_sf"/>
</dbReference>
<gene>
    <name evidence="3" type="ORF">OSH09_00425</name>
</gene>
<feature type="domain" description="Flagellar hook-length control protein-like C-terminal" evidence="2">
    <location>
        <begin position="321"/>
        <end position="400"/>
    </location>
</feature>
<proteinExistence type="predicted"/>
<comment type="caution">
    <text evidence="3">The sequence shown here is derived from an EMBL/GenBank/DDBJ whole genome shotgun (WGS) entry which is preliminary data.</text>
</comment>
<evidence type="ECO:0000259" key="2">
    <source>
        <dbReference type="Pfam" id="PF02120"/>
    </source>
</evidence>
<dbReference type="CDD" id="cd17470">
    <property type="entry name" value="T3SS_Flik_C"/>
    <property type="match status" value="1"/>
</dbReference>
<accession>A0ABT3VH91</accession>
<evidence type="ECO:0000313" key="3">
    <source>
        <dbReference type="EMBL" id="MCX5462628.1"/>
    </source>
</evidence>
<keyword evidence="3" id="KW-0966">Cell projection</keyword>
<evidence type="ECO:0000313" key="4">
    <source>
        <dbReference type="Proteomes" id="UP001209916"/>
    </source>
</evidence>
<dbReference type="EMBL" id="JAPKNA010000001">
    <property type="protein sequence ID" value="MCX5462628.1"/>
    <property type="molecule type" value="Genomic_DNA"/>
</dbReference>
<dbReference type="Gene3D" id="3.30.750.140">
    <property type="match status" value="1"/>
</dbReference>
<feature type="compositionally biased region" description="Polar residues" evidence="1">
    <location>
        <begin position="64"/>
        <end position="75"/>
    </location>
</feature>
<dbReference type="Proteomes" id="UP001209916">
    <property type="component" value="Unassembled WGS sequence"/>
</dbReference>
<dbReference type="PANTHER" id="PTHR37533">
    <property type="entry name" value="FLAGELLAR HOOK-LENGTH CONTROL PROTEIN"/>
    <property type="match status" value="1"/>
</dbReference>
<dbReference type="PANTHER" id="PTHR37533:SF2">
    <property type="entry name" value="FLAGELLAR HOOK-LENGTH CONTROL PROTEIN"/>
    <property type="match status" value="1"/>
</dbReference>
<keyword evidence="3" id="KW-0969">Cilium</keyword>
<organism evidence="3 4">
    <name type="scientific">Alcaligenes parafaecalis</name>
    <dbReference type="NCBI Taxonomy" id="171260"/>
    <lineage>
        <taxon>Bacteria</taxon>
        <taxon>Pseudomonadati</taxon>
        <taxon>Pseudomonadota</taxon>
        <taxon>Betaproteobacteria</taxon>
        <taxon>Burkholderiales</taxon>
        <taxon>Alcaligenaceae</taxon>
        <taxon>Alcaligenes</taxon>
    </lineage>
</organism>
<keyword evidence="4" id="KW-1185">Reference proteome</keyword>
<keyword evidence="3" id="KW-0282">Flagellum</keyword>